<dbReference type="AlphaFoldDB" id="A0A2P2NQY6"/>
<dbReference type="EMBL" id="GGEC01064326">
    <property type="protein sequence ID" value="MBX44810.1"/>
    <property type="molecule type" value="Transcribed_RNA"/>
</dbReference>
<reference evidence="1" key="1">
    <citation type="submission" date="2018-02" db="EMBL/GenBank/DDBJ databases">
        <title>Rhizophora mucronata_Transcriptome.</title>
        <authorList>
            <person name="Meera S.P."/>
            <person name="Sreeshan A."/>
            <person name="Augustine A."/>
        </authorList>
    </citation>
    <scope>NUCLEOTIDE SEQUENCE</scope>
    <source>
        <tissue evidence="1">Leaf</tissue>
    </source>
</reference>
<proteinExistence type="predicted"/>
<sequence>MIFNKDSVSSRHSAFLSLFPCGYPLNH</sequence>
<organism evidence="1">
    <name type="scientific">Rhizophora mucronata</name>
    <name type="common">Asiatic mangrove</name>
    <dbReference type="NCBI Taxonomy" id="61149"/>
    <lineage>
        <taxon>Eukaryota</taxon>
        <taxon>Viridiplantae</taxon>
        <taxon>Streptophyta</taxon>
        <taxon>Embryophyta</taxon>
        <taxon>Tracheophyta</taxon>
        <taxon>Spermatophyta</taxon>
        <taxon>Magnoliopsida</taxon>
        <taxon>eudicotyledons</taxon>
        <taxon>Gunneridae</taxon>
        <taxon>Pentapetalae</taxon>
        <taxon>rosids</taxon>
        <taxon>fabids</taxon>
        <taxon>Malpighiales</taxon>
        <taxon>Rhizophoraceae</taxon>
        <taxon>Rhizophora</taxon>
    </lineage>
</organism>
<evidence type="ECO:0000313" key="1">
    <source>
        <dbReference type="EMBL" id="MBX44810.1"/>
    </source>
</evidence>
<accession>A0A2P2NQY6</accession>
<name>A0A2P2NQY6_RHIMU</name>
<protein>
    <submittedName>
        <fullName evidence="1">Uncharacterized protein</fullName>
    </submittedName>
</protein>